<feature type="compositionally biased region" description="Basic residues" evidence="1">
    <location>
        <begin position="78"/>
        <end position="99"/>
    </location>
</feature>
<accession>A0AA88J7P8</accession>
<reference evidence="2" key="1">
    <citation type="submission" date="2023-07" db="EMBL/GenBank/DDBJ databases">
        <title>draft genome sequence of fig (Ficus carica).</title>
        <authorList>
            <person name="Takahashi T."/>
            <person name="Nishimura K."/>
        </authorList>
    </citation>
    <scope>NUCLEOTIDE SEQUENCE</scope>
</reference>
<proteinExistence type="predicted"/>
<dbReference type="PANTHER" id="PTHR36025">
    <property type="entry name" value="DIHYDROOROTATE DEHYDROGENASE (DUF3598)"/>
    <property type="match status" value="1"/>
</dbReference>
<feature type="region of interest" description="Disordered" evidence="1">
    <location>
        <begin position="71"/>
        <end position="108"/>
    </location>
</feature>
<name>A0AA88J7P8_FICCA</name>
<keyword evidence="3" id="KW-1185">Reference proteome</keyword>
<evidence type="ECO:0000256" key="1">
    <source>
        <dbReference type="SAM" id="MobiDB-lite"/>
    </source>
</evidence>
<dbReference type="Proteomes" id="UP001187192">
    <property type="component" value="Unassembled WGS sequence"/>
</dbReference>
<dbReference type="AlphaFoldDB" id="A0AA88J7P8"/>
<evidence type="ECO:0008006" key="4">
    <source>
        <dbReference type="Google" id="ProtNLM"/>
    </source>
</evidence>
<sequence>MTSLSLHQHHHQLGFHHCLSSSVSQKLFLPPSVVSSFPKPNSRNLVVSQYKPERERPVTVKGKKENVWSVDNELASKSKNRSTTRGRQRGRRVLKKKQKKENTSNHGRDVVMVSDAMLMEVEKVLQTQEPVIKPAWNTFASSVSGIWKGVGAVFSPITAEMEPVELGNKNENLYDCYTCSRIEVVPSPSGGKTSQIRRKINWVTLNPYNEMRQQSGANNRIRDESGDGDSSLSAEAMVEETVKHQDLPEFESYDFKRSDVMEEDVMGNEPGLVYFEDGSYSRGPVDIPVGDTDDSKYYLSPTFKFELCLVKGCHMRLRIVHTIEFSNGGSDIQILRVVVYEEEWVSPANAHDESDMEFNAKPFSRRKRTQPSQLTGSWKVFELSATPVFGEDLVMEETNGSPYVYLCTETLKKRSLPENPVYFREEEMLDMQDVTMLWLPGGVTAYVDVKKDGILCIGVGWYSDEGINLVMERDYGVDGKLKEVRSKSELKRRWSDPLPV</sequence>
<dbReference type="PANTHER" id="PTHR36025:SF1">
    <property type="entry name" value="DIHYDROOROTATE DEHYDROGENASE (DUF3598)"/>
    <property type="match status" value="1"/>
</dbReference>
<dbReference type="SUPFAM" id="SSF50814">
    <property type="entry name" value="Lipocalins"/>
    <property type="match status" value="1"/>
</dbReference>
<comment type="caution">
    <text evidence="2">The sequence shown here is derived from an EMBL/GenBank/DDBJ whole genome shotgun (WGS) entry which is preliminary data.</text>
</comment>
<gene>
    <name evidence="2" type="ORF">TIFTF001_033500</name>
</gene>
<evidence type="ECO:0000313" key="2">
    <source>
        <dbReference type="EMBL" id="GMN64430.1"/>
    </source>
</evidence>
<evidence type="ECO:0000313" key="3">
    <source>
        <dbReference type="Proteomes" id="UP001187192"/>
    </source>
</evidence>
<organism evidence="2 3">
    <name type="scientific">Ficus carica</name>
    <name type="common">Common fig</name>
    <dbReference type="NCBI Taxonomy" id="3494"/>
    <lineage>
        <taxon>Eukaryota</taxon>
        <taxon>Viridiplantae</taxon>
        <taxon>Streptophyta</taxon>
        <taxon>Embryophyta</taxon>
        <taxon>Tracheophyta</taxon>
        <taxon>Spermatophyta</taxon>
        <taxon>Magnoliopsida</taxon>
        <taxon>eudicotyledons</taxon>
        <taxon>Gunneridae</taxon>
        <taxon>Pentapetalae</taxon>
        <taxon>rosids</taxon>
        <taxon>fabids</taxon>
        <taxon>Rosales</taxon>
        <taxon>Moraceae</taxon>
        <taxon>Ficeae</taxon>
        <taxon>Ficus</taxon>
    </lineage>
</organism>
<protein>
    <recommendedName>
        <fullName evidence="4">Calycin-like protein</fullName>
    </recommendedName>
</protein>
<dbReference type="InterPro" id="IPR012674">
    <property type="entry name" value="Calycin"/>
</dbReference>
<dbReference type="EMBL" id="BTGU01000179">
    <property type="protein sequence ID" value="GMN64430.1"/>
    <property type="molecule type" value="Genomic_DNA"/>
</dbReference>